<reference evidence="1" key="1">
    <citation type="submission" date="2023-05" db="EMBL/GenBank/DDBJ databases">
        <title>Nepenthes gracilis genome sequencing.</title>
        <authorList>
            <person name="Fukushima K."/>
        </authorList>
    </citation>
    <scope>NUCLEOTIDE SEQUENCE</scope>
    <source>
        <strain evidence="1">SING2019-196</strain>
    </source>
</reference>
<proteinExistence type="predicted"/>
<organism evidence="1 2">
    <name type="scientific">Nepenthes gracilis</name>
    <name type="common">Slender pitcher plant</name>
    <dbReference type="NCBI Taxonomy" id="150966"/>
    <lineage>
        <taxon>Eukaryota</taxon>
        <taxon>Viridiplantae</taxon>
        <taxon>Streptophyta</taxon>
        <taxon>Embryophyta</taxon>
        <taxon>Tracheophyta</taxon>
        <taxon>Spermatophyta</taxon>
        <taxon>Magnoliopsida</taxon>
        <taxon>eudicotyledons</taxon>
        <taxon>Gunneridae</taxon>
        <taxon>Pentapetalae</taxon>
        <taxon>Caryophyllales</taxon>
        <taxon>Nepenthaceae</taxon>
        <taxon>Nepenthes</taxon>
    </lineage>
</organism>
<dbReference type="EMBL" id="BSYO01000033">
    <property type="protein sequence ID" value="GMH27488.1"/>
    <property type="molecule type" value="Genomic_DNA"/>
</dbReference>
<gene>
    <name evidence="1" type="ORF">Nepgr_029331</name>
</gene>
<dbReference type="AlphaFoldDB" id="A0AAD3TE08"/>
<name>A0AAD3TE08_NEPGR</name>
<keyword evidence="2" id="KW-1185">Reference proteome</keyword>
<sequence>MTSSSTSPNLLLPTRQLQKNQSLGLVGAPHQGNILPDQRSPQCDKGNIYVNQWVHSHTWPASYQHSVPKELKFRASGGPTR</sequence>
<accession>A0AAD3TE08</accession>
<dbReference type="Proteomes" id="UP001279734">
    <property type="component" value="Unassembled WGS sequence"/>
</dbReference>
<comment type="caution">
    <text evidence="1">The sequence shown here is derived from an EMBL/GenBank/DDBJ whole genome shotgun (WGS) entry which is preliminary data.</text>
</comment>
<evidence type="ECO:0000313" key="1">
    <source>
        <dbReference type="EMBL" id="GMH27488.1"/>
    </source>
</evidence>
<protein>
    <submittedName>
        <fullName evidence="1">Uncharacterized protein</fullName>
    </submittedName>
</protein>
<evidence type="ECO:0000313" key="2">
    <source>
        <dbReference type="Proteomes" id="UP001279734"/>
    </source>
</evidence>